<evidence type="ECO:0000313" key="6">
    <source>
        <dbReference type="EMBL" id="CAF9943713.1"/>
    </source>
</evidence>
<keyword evidence="4" id="KW-0560">Oxidoreductase</keyword>
<keyword evidence="2" id="KW-0285">Flavoprotein</keyword>
<evidence type="ECO:0000256" key="4">
    <source>
        <dbReference type="ARBA" id="ARBA00023002"/>
    </source>
</evidence>
<proteinExistence type="predicted"/>
<dbReference type="GO" id="GO:0004497">
    <property type="term" value="F:monooxygenase activity"/>
    <property type="evidence" value="ECO:0007669"/>
    <property type="project" value="UniProtKB-KW"/>
</dbReference>
<evidence type="ECO:0000256" key="3">
    <source>
        <dbReference type="ARBA" id="ARBA00022827"/>
    </source>
</evidence>
<comment type="caution">
    <text evidence="6">The sequence shown here is derived from an EMBL/GenBank/DDBJ whole genome shotgun (WGS) entry which is preliminary data.</text>
</comment>
<sequence length="94" mass="10010">MSNNTYKGEPRVTATFEDGSKATGDLLVGPDGSKSIARKYLLGPEMAALQPLPIMGLRATFTFPSEIAKKIDAELQGQLTGNTSHPAGYCTFFA</sequence>
<feature type="non-terminal residue" evidence="6">
    <location>
        <position position="94"/>
    </location>
</feature>
<accession>A0A8H3PKQ2</accession>
<keyword evidence="3" id="KW-0274">FAD</keyword>
<evidence type="ECO:0000256" key="1">
    <source>
        <dbReference type="ARBA" id="ARBA00001974"/>
    </source>
</evidence>
<protein>
    <submittedName>
        <fullName evidence="6">Uncharacterized protein</fullName>
    </submittedName>
</protein>
<dbReference type="Gene3D" id="3.50.50.60">
    <property type="entry name" value="FAD/NAD(P)-binding domain"/>
    <property type="match status" value="1"/>
</dbReference>
<dbReference type="PANTHER" id="PTHR47178">
    <property type="entry name" value="MONOOXYGENASE, FAD-BINDING"/>
    <property type="match status" value="1"/>
</dbReference>
<comment type="cofactor">
    <cofactor evidence="1">
        <name>FAD</name>
        <dbReference type="ChEBI" id="CHEBI:57692"/>
    </cofactor>
</comment>
<keyword evidence="7" id="KW-1185">Reference proteome</keyword>
<evidence type="ECO:0000256" key="5">
    <source>
        <dbReference type="ARBA" id="ARBA00023033"/>
    </source>
</evidence>
<name>A0A8H3PKQ2_9LECA</name>
<organism evidence="6 7">
    <name type="scientific">Alectoria fallacina</name>
    <dbReference type="NCBI Taxonomy" id="1903189"/>
    <lineage>
        <taxon>Eukaryota</taxon>
        <taxon>Fungi</taxon>
        <taxon>Dikarya</taxon>
        <taxon>Ascomycota</taxon>
        <taxon>Pezizomycotina</taxon>
        <taxon>Lecanoromycetes</taxon>
        <taxon>OSLEUM clade</taxon>
        <taxon>Lecanoromycetidae</taxon>
        <taxon>Lecanorales</taxon>
        <taxon>Lecanorineae</taxon>
        <taxon>Parmeliaceae</taxon>
        <taxon>Alectoria</taxon>
    </lineage>
</organism>
<dbReference type="Proteomes" id="UP000664203">
    <property type="component" value="Unassembled WGS sequence"/>
</dbReference>
<keyword evidence="5" id="KW-0503">Monooxygenase</keyword>
<dbReference type="InterPro" id="IPR036188">
    <property type="entry name" value="FAD/NAD-bd_sf"/>
</dbReference>
<dbReference type="OrthoDB" id="47494at2759"/>
<dbReference type="EMBL" id="CAJPDR010001199">
    <property type="protein sequence ID" value="CAF9943713.1"/>
    <property type="molecule type" value="Genomic_DNA"/>
</dbReference>
<dbReference type="AlphaFoldDB" id="A0A8H3PKQ2"/>
<dbReference type="PANTHER" id="PTHR47178:SF6">
    <property type="entry name" value="FAD-BINDING DOMAIN-CONTAINING PROTEIN"/>
    <property type="match status" value="1"/>
</dbReference>
<evidence type="ECO:0000313" key="7">
    <source>
        <dbReference type="Proteomes" id="UP000664203"/>
    </source>
</evidence>
<reference evidence="6" key="1">
    <citation type="submission" date="2021-03" db="EMBL/GenBank/DDBJ databases">
        <authorList>
            <person name="Tagirdzhanova G."/>
        </authorList>
    </citation>
    <scope>NUCLEOTIDE SEQUENCE</scope>
</reference>
<evidence type="ECO:0000256" key="2">
    <source>
        <dbReference type="ARBA" id="ARBA00022630"/>
    </source>
</evidence>
<gene>
    <name evidence="6" type="ORF">ALECFALPRED_000999</name>
</gene>